<feature type="region of interest" description="Disordered" evidence="1">
    <location>
        <begin position="632"/>
        <end position="656"/>
    </location>
</feature>
<dbReference type="GO" id="GO:0051013">
    <property type="term" value="P:microtubule severing"/>
    <property type="evidence" value="ECO:0007669"/>
    <property type="project" value="TreeGrafter"/>
</dbReference>
<evidence type="ECO:0000313" key="2">
    <source>
        <dbReference type="EMBL" id="GIL74874.1"/>
    </source>
</evidence>
<dbReference type="InterPro" id="IPR027417">
    <property type="entry name" value="P-loop_NTPase"/>
</dbReference>
<dbReference type="Proteomes" id="UP000747110">
    <property type="component" value="Unassembled WGS sequence"/>
</dbReference>
<dbReference type="SUPFAM" id="SSF52540">
    <property type="entry name" value="P-loop containing nucleoside triphosphate hydrolases"/>
    <property type="match status" value="1"/>
</dbReference>
<comment type="caution">
    <text evidence="2">The sequence shown here is derived from an EMBL/GenBank/DDBJ whole genome shotgun (WGS) entry which is preliminary data.</text>
</comment>
<accession>A0A8J4C3M0</accession>
<feature type="region of interest" description="Disordered" evidence="1">
    <location>
        <begin position="471"/>
        <end position="494"/>
    </location>
</feature>
<dbReference type="InterPro" id="IPR050304">
    <property type="entry name" value="MT-severing_AAA_ATPase"/>
</dbReference>
<feature type="compositionally biased region" description="Low complexity" evidence="1">
    <location>
        <begin position="635"/>
        <end position="648"/>
    </location>
</feature>
<organism evidence="2 3">
    <name type="scientific">Volvox reticuliferus</name>
    <dbReference type="NCBI Taxonomy" id="1737510"/>
    <lineage>
        <taxon>Eukaryota</taxon>
        <taxon>Viridiplantae</taxon>
        <taxon>Chlorophyta</taxon>
        <taxon>core chlorophytes</taxon>
        <taxon>Chlorophyceae</taxon>
        <taxon>CS clade</taxon>
        <taxon>Chlamydomonadales</taxon>
        <taxon>Volvocaceae</taxon>
        <taxon>Volvox</taxon>
    </lineage>
</organism>
<feature type="compositionally biased region" description="Polar residues" evidence="1">
    <location>
        <begin position="173"/>
        <end position="184"/>
    </location>
</feature>
<dbReference type="GO" id="GO:0005524">
    <property type="term" value="F:ATP binding"/>
    <property type="evidence" value="ECO:0007669"/>
    <property type="project" value="InterPro"/>
</dbReference>
<dbReference type="Gene3D" id="1.10.8.60">
    <property type="match status" value="1"/>
</dbReference>
<dbReference type="InterPro" id="IPR003593">
    <property type="entry name" value="AAA+_ATPase"/>
</dbReference>
<feature type="region of interest" description="Disordered" evidence="1">
    <location>
        <begin position="167"/>
        <end position="240"/>
    </location>
</feature>
<gene>
    <name evidence="2" type="ORF">Vretifemale_4751</name>
</gene>
<dbReference type="GO" id="GO:0015630">
    <property type="term" value="C:microtubule cytoskeleton"/>
    <property type="evidence" value="ECO:0007669"/>
    <property type="project" value="TreeGrafter"/>
</dbReference>
<feature type="compositionally biased region" description="Low complexity" evidence="1">
    <location>
        <begin position="471"/>
        <end position="483"/>
    </location>
</feature>
<feature type="compositionally biased region" description="Acidic residues" evidence="1">
    <location>
        <begin position="185"/>
        <end position="201"/>
    </location>
</feature>
<dbReference type="SMART" id="SM00382">
    <property type="entry name" value="AAA"/>
    <property type="match status" value="1"/>
</dbReference>
<dbReference type="Pfam" id="PF00004">
    <property type="entry name" value="AAA"/>
    <property type="match status" value="1"/>
</dbReference>
<dbReference type="EMBL" id="BNCP01000006">
    <property type="protein sequence ID" value="GIL74874.1"/>
    <property type="molecule type" value="Genomic_DNA"/>
</dbReference>
<proteinExistence type="predicted"/>
<dbReference type="PANTHER" id="PTHR23074:SF19">
    <property type="entry name" value="KATANIN P60 ATPASE-CONTAINING SUBUNIT A1"/>
    <property type="match status" value="1"/>
</dbReference>
<dbReference type="AlphaFoldDB" id="A0A8J4C3M0"/>
<evidence type="ECO:0000256" key="1">
    <source>
        <dbReference type="SAM" id="MobiDB-lite"/>
    </source>
</evidence>
<dbReference type="OrthoDB" id="552709at2759"/>
<dbReference type="PANTHER" id="PTHR23074">
    <property type="entry name" value="AAA DOMAIN-CONTAINING"/>
    <property type="match status" value="1"/>
</dbReference>
<dbReference type="GO" id="GO:0016887">
    <property type="term" value="F:ATP hydrolysis activity"/>
    <property type="evidence" value="ECO:0007669"/>
    <property type="project" value="InterPro"/>
</dbReference>
<sequence length="802" mass="84320">MESETDKPTLEHHREALRSLSRRELQARAKALGVRANGKTVDIIESVAKVLSRPGSPTKGANVDKQGENDPGNHGRPEEPCVSKKLAQATDDKQFISVGCTTHPETVSVPGTLTKVPLEDPAARALTDALAASLDNLHFKPPAEAAGFPFAQASLCRSVQQSRALESMRCPADTSQGESSSLGCEQDEFTTQDATAEEQAEVDSHVNDLTPERGASVLHDGTLQRSSLSGGCRDAAGRKSLSRIPNREVAAATASQLSSDAVTRSAGIEDSGNLSANAVNSAMALASLQFPRPNCGMNHGDVETCRSSPPPLAFASQLTFAVSRAADGAGATTPTVARHVAGPSRAPGLFVTDRTPLRQQHLMNSQLQALGAATLTPAARGVAPPRTPGTGLRTPARRVAVCTDEAKERAMDEWVAQNLVSAAGRLTAPPGVSWSELVGLQHAKQRLQAICMNNIATPDALSPLSETQARATSTTTAGVGKTTNHSKVTGGPAAYSQTRAARPCSLPNSAVLLCGPSGIGKSHLVRALVSELDAAYVHVPSDLSSRVAQAPGGADIVMRSVSRVAMQLPGPVVVHVEDVDRLAGVEVARQRQECRRLRTELVVAVDELVLQPSGQLSSPGQNGMMPAAIVGRGGASPASSSGRSPPAAEVRARTGGYGTGSSKARFKVLVLTTTSRPMDLDPSLVASLGRTERILETLPGPEDRELYLVGRLAAEGAALGVMQVERLVRQTEGLTWVQIAALCDGARTAATARRAPGYAHRPAFVTEEDLLSVLQHMERQSTEDDLAKLEQWHMRPGSVRVV</sequence>
<evidence type="ECO:0000313" key="3">
    <source>
        <dbReference type="Proteomes" id="UP000747110"/>
    </source>
</evidence>
<keyword evidence="3" id="KW-1185">Reference proteome</keyword>
<name>A0A8J4C3M0_9CHLO</name>
<feature type="region of interest" description="Disordered" evidence="1">
    <location>
        <begin position="50"/>
        <end position="80"/>
    </location>
</feature>
<protein>
    <submittedName>
        <fullName evidence="2">Uncharacterized protein</fullName>
    </submittedName>
</protein>
<reference evidence="2" key="1">
    <citation type="journal article" date="2021" name="Proc. Natl. Acad. Sci. U.S.A.">
        <title>Three genomes in the algal genus Volvox reveal the fate of a haploid sex-determining region after a transition to homothallism.</title>
        <authorList>
            <person name="Yamamoto K."/>
            <person name="Hamaji T."/>
            <person name="Kawai-Toyooka H."/>
            <person name="Matsuzaki R."/>
            <person name="Takahashi F."/>
            <person name="Nishimura Y."/>
            <person name="Kawachi M."/>
            <person name="Noguchi H."/>
            <person name="Minakuchi Y."/>
            <person name="Umen J.G."/>
            <person name="Toyoda A."/>
            <person name="Nozaki H."/>
        </authorList>
    </citation>
    <scope>NUCLEOTIDE SEQUENCE</scope>
    <source>
        <strain evidence="2">NIES-3786</strain>
    </source>
</reference>
<dbReference type="Gene3D" id="3.40.50.300">
    <property type="entry name" value="P-loop containing nucleotide triphosphate hydrolases"/>
    <property type="match status" value="2"/>
</dbReference>
<dbReference type="InterPro" id="IPR003959">
    <property type="entry name" value="ATPase_AAA_core"/>
</dbReference>
<feature type="compositionally biased region" description="Basic and acidic residues" evidence="1">
    <location>
        <begin position="65"/>
        <end position="80"/>
    </location>
</feature>